<name>A0ABX7M2C2_9RHOO</name>
<feature type="signal peptide" evidence="2">
    <location>
        <begin position="1"/>
        <end position="23"/>
    </location>
</feature>
<dbReference type="InterPro" id="IPR021485">
    <property type="entry name" value="DUF3138"/>
</dbReference>
<dbReference type="RefSeq" id="WP_206253131.1">
    <property type="nucleotide sequence ID" value="NZ_CP071060.1"/>
</dbReference>
<dbReference type="EMBL" id="CP071060">
    <property type="protein sequence ID" value="QSI75509.1"/>
    <property type="molecule type" value="Genomic_DNA"/>
</dbReference>
<keyword evidence="1" id="KW-0175">Coiled coil</keyword>
<proteinExistence type="predicted"/>
<evidence type="ECO:0000256" key="2">
    <source>
        <dbReference type="SAM" id="SignalP"/>
    </source>
</evidence>
<evidence type="ECO:0000256" key="1">
    <source>
        <dbReference type="SAM" id="Coils"/>
    </source>
</evidence>
<keyword evidence="2" id="KW-0732">Signal</keyword>
<feature type="coiled-coil region" evidence="1">
    <location>
        <begin position="19"/>
        <end position="53"/>
    </location>
</feature>
<reference evidence="3 4" key="1">
    <citation type="submission" date="2021-02" db="EMBL/GenBank/DDBJ databases">
        <title>Niveibacterium changnyeongensis HC41.</title>
        <authorList>
            <person name="Kang M."/>
        </authorList>
    </citation>
    <scope>NUCLEOTIDE SEQUENCE [LARGE SCALE GENOMIC DNA]</scope>
    <source>
        <strain evidence="3 4">HC41</strain>
    </source>
</reference>
<evidence type="ECO:0000313" key="4">
    <source>
        <dbReference type="Proteomes" id="UP000663570"/>
    </source>
</evidence>
<organism evidence="3 4">
    <name type="scientific">Niveibacterium microcysteis</name>
    <dbReference type="NCBI Taxonomy" id="2811415"/>
    <lineage>
        <taxon>Bacteria</taxon>
        <taxon>Pseudomonadati</taxon>
        <taxon>Pseudomonadota</taxon>
        <taxon>Betaproteobacteria</taxon>
        <taxon>Rhodocyclales</taxon>
        <taxon>Rhodocyclaceae</taxon>
        <taxon>Niveibacterium</taxon>
    </lineage>
</organism>
<accession>A0ABX7M2C2</accession>
<evidence type="ECO:0000313" key="3">
    <source>
        <dbReference type="EMBL" id="QSI75509.1"/>
    </source>
</evidence>
<keyword evidence="4" id="KW-1185">Reference proteome</keyword>
<dbReference type="SUPFAM" id="SSF56935">
    <property type="entry name" value="Porins"/>
    <property type="match status" value="1"/>
</dbReference>
<dbReference type="Proteomes" id="UP000663570">
    <property type="component" value="Chromosome"/>
</dbReference>
<protein>
    <submittedName>
        <fullName evidence="3">DUF3138 family protein</fullName>
    </submittedName>
</protein>
<gene>
    <name evidence="3" type="ORF">JY500_13500</name>
</gene>
<dbReference type="Pfam" id="PF11336">
    <property type="entry name" value="DUF3138"/>
    <property type="match status" value="1"/>
</dbReference>
<sequence>MKALKVTTLALALAAAFPAAAQAQSNKELLNELRALKQRVTELEQKLKSEESKKAAAPATAAVAVPAAEPVQPGMTPDQQAEFNRIAVKAEALEDARDASGLRGLKISGYIDPTFIYNQRQDRAGFQFLNQVGDDGYNYDNGYFGMGQLDIQKEMDGGTKWRLTLQPNRGVGEVFSPGNIIAEASVSVPLTDLQTRFIAGQIPDWSGYEYLPGTQNKLITHNLLFDFTLPTAYTGAGMEITSGKWIVKGLLANMNASKKNSGNKAPVLAYRVDYAKGEFNGFGFAGVHGKAANLRADETDDTGSLVYPDQSGKDTALNLFELDGYFIRGDWTVQGQVSFGQQKKAAVYANPDTGELQDARWWGLSGLAAYKFTPQLEGIMRADYINNSKNGGGLLGYNFSDGRNGIGPGFVYDDAAGTWGEDPDSKGSNRYALTFGLGYAFNLNTVFKMEYRYDGSNKHVFENVKDGSYKKDNQLFGVATVVSF</sequence>
<feature type="chain" id="PRO_5045226378" evidence="2">
    <location>
        <begin position="24"/>
        <end position="484"/>
    </location>
</feature>